<feature type="compositionally biased region" description="Basic and acidic residues" evidence="5">
    <location>
        <begin position="751"/>
        <end position="763"/>
    </location>
</feature>
<feature type="compositionally biased region" description="Polar residues" evidence="5">
    <location>
        <begin position="154"/>
        <end position="163"/>
    </location>
</feature>
<reference evidence="7" key="2">
    <citation type="journal article" date="2023" name="IMA Fungus">
        <title>Comparative genomic study of the Penicillium genus elucidates a diverse pangenome and 15 lateral gene transfer events.</title>
        <authorList>
            <person name="Petersen C."/>
            <person name="Sorensen T."/>
            <person name="Nielsen M.R."/>
            <person name="Sondergaard T.E."/>
            <person name="Sorensen J.L."/>
            <person name="Fitzpatrick D.A."/>
            <person name="Frisvad J.C."/>
            <person name="Nielsen K.L."/>
        </authorList>
    </citation>
    <scope>NUCLEOTIDE SEQUENCE</scope>
    <source>
        <strain evidence="7">IBT 16125</strain>
    </source>
</reference>
<evidence type="ECO:0000259" key="6">
    <source>
        <dbReference type="PROSITE" id="PS50110"/>
    </source>
</evidence>
<dbReference type="InterPro" id="IPR001789">
    <property type="entry name" value="Sig_transdc_resp-reg_receiver"/>
</dbReference>
<keyword evidence="8" id="KW-1185">Reference proteome</keyword>
<feature type="compositionally biased region" description="Basic and acidic residues" evidence="5">
    <location>
        <begin position="107"/>
        <end position="119"/>
    </location>
</feature>
<name>A0AAD6CG26_9EURO</name>
<keyword evidence="2" id="KW-0902">Two-component regulatory system</keyword>
<dbReference type="RefSeq" id="XP_056770700.1">
    <property type="nucleotide sequence ID" value="XM_056906593.1"/>
</dbReference>
<dbReference type="AlphaFoldDB" id="A0AAD6CG26"/>
<feature type="compositionally biased region" description="Low complexity" evidence="5">
    <location>
        <begin position="70"/>
        <end position="79"/>
    </location>
</feature>
<evidence type="ECO:0000313" key="7">
    <source>
        <dbReference type="EMBL" id="KAJ5461658.1"/>
    </source>
</evidence>
<feature type="compositionally biased region" description="Low complexity" evidence="5">
    <location>
        <begin position="600"/>
        <end position="612"/>
    </location>
</feature>
<feature type="modified residue" description="4-aspartylphosphate" evidence="4">
    <location>
        <position position="570"/>
    </location>
</feature>
<proteinExistence type="inferred from homology"/>
<accession>A0AAD6CG26</accession>
<dbReference type="Proteomes" id="UP001213681">
    <property type="component" value="Unassembled WGS sequence"/>
</dbReference>
<evidence type="ECO:0000256" key="2">
    <source>
        <dbReference type="ARBA" id="ARBA00023012"/>
    </source>
</evidence>
<evidence type="ECO:0000256" key="1">
    <source>
        <dbReference type="ARBA" id="ARBA00022553"/>
    </source>
</evidence>
<organism evidence="7 8">
    <name type="scientific">Penicillium daleae</name>
    <dbReference type="NCBI Taxonomy" id="63821"/>
    <lineage>
        <taxon>Eukaryota</taxon>
        <taxon>Fungi</taxon>
        <taxon>Dikarya</taxon>
        <taxon>Ascomycota</taxon>
        <taxon>Pezizomycotina</taxon>
        <taxon>Eurotiomycetes</taxon>
        <taxon>Eurotiomycetidae</taxon>
        <taxon>Eurotiales</taxon>
        <taxon>Aspergillaceae</taxon>
        <taxon>Penicillium</taxon>
    </lineage>
</organism>
<feature type="compositionally biased region" description="Polar residues" evidence="5">
    <location>
        <begin position="702"/>
        <end position="720"/>
    </location>
</feature>
<dbReference type="Gene3D" id="3.40.50.2300">
    <property type="match status" value="1"/>
</dbReference>
<dbReference type="PANTHER" id="PTHR45339:SF1">
    <property type="entry name" value="HYBRID SIGNAL TRANSDUCTION HISTIDINE KINASE J"/>
    <property type="match status" value="1"/>
</dbReference>
<protein>
    <recommendedName>
        <fullName evidence="6">Response regulatory domain-containing protein</fullName>
    </recommendedName>
</protein>
<dbReference type="EMBL" id="JAPVEA010000002">
    <property type="protein sequence ID" value="KAJ5461658.1"/>
    <property type="molecule type" value="Genomic_DNA"/>
</dbReference>
<evidence type="ECO:0000256" key="5">
    <source>
        <dbReference type="SAM" id="MobiDB-lite"/>
    </source>
</evidence>
<dbReference type="SUPFAM" id="SSF52172">
    <property type="entry name" value="CheY-like"/>
    <property type="match status" value="1"/>
</dbReference>
<feature type="compositionally biased region" description="Basic residues" evidence="5">
    <location>
        <begin position="85"/>
        <end position="94"/>
    </location>
</feature>
<dbReference type="PANTHER" id="PTHR45339">
    <property type="entry name" value="HYBRID SIGNAL TRANSDUCTION HISTIDINE KINASE J"/>
    <property type="match status" value="1"/>
</dbReference>
<dbReference type="GeneID" id="81596836"/>
<dbReference type="CDD" id="cd17546">
    <property type="entry name" value="REC_hyHK_CKI1_RcsC-like"/>
    <property type="match status" value="1"/>
</dbReference>
<sequence length="802" mass="86591">MPERRLSRLFKAKLLRRSSTPAVPKPGKADPRAHPNSTSRTSCAPQLFDSASDKSPYSLVSSAADHSSDDIGPSPGSDHYCQEGHRHKHKHKHRPQTDPQPSTRSSQPKDHVQHRHASEETSSTPPPPGPSFSPLHTPFSEDSPSPFETPLPTPQQSDDTSYSAPAKTRGPTPAEYQLAPALDTVIEKTADERRPSTTAFPLSSSKRPSIAIRRQSLLPASQQHLIKGLLEQSLFSSPGDQGSSRVPVAAAEMVHRRIWVKRPGGSATLVPCLEDAVVDELRDQVIMKYANSLGRTFDSPDIVIRIPAREGSNRQHTPERLLSPEEVLSSVLDSYYPGGQTVEEALLIEAPTRRTPKPSPRLPVYLHHHSEPGEHGDYFPLMPVNPNGHTPPAHPASSGAANAPSISILTTGVPPALPSPGSRAARHHRRPPLTRHTTNSPTMLGQTPSLSEPGISPHSQPPPTVPTQPTPPAPVAESPQAKSHTPPAPVASPRTLRKSKGAASPGAVFGGLIEGTVPPINVLIVEDNIINQKLLEAFMKRLSVRWKCAANGEEAVRKWRQGGFHLVLMDIQLPVMNGLDATKEIRRLERLNGIGVFPKTASGRSSASSATSPEKRPGLQRSVSEDDTLSDLSLFRSPVIIVALTASSLQSDRHEALAAGCNDFLTKPVGFPWLSQKVTEWGCMQALIDFDGWRKWRGFQDSPRSASPNFDSGTSPMQTGHHNETTSKPAPGSPSLFRTAAKPKARPRRPHLPDADEIMREDSWGSGSGDTGDSPTSPETTPGVDADIQPPGDSVDFTSNTQ</sequence>
<evidence type="ECO:0000313" key="8">
    <source>
        <dbReference type="Proteomes" id="UP001213681"/>
    </source>
</evidence>
<dbReference type="PROSITE" id="PS50110">
    <property type="entry name" value="RESPONSE_REGULATORY"/>
    <property type="match status" value="1"/>
</dbReference>
<feature type="compositionally biased region" description="Basic residues" evidence="5">
    <location>
        <begin position="424"/>
        <end position="433"/>
    </location>
</feature>
<feature type="compositionally biased region" description="Polar residues" evidence="5">
    <location>
        <begin position="439"/>
        <end position="450"/>
    </location>
</feature>
<keyword evidence="1 4" id="KW-0597">Phosphoprotein</keyword>
<feature type="region of interest" description="Disordered" evidence="5">
    <location>
        <begin position="599"/>
        <end position="624"/>
    </location>
</feature>
<evidence type="ECO:0000256" key="3">
    <source>
        <dbReference type="ARBA" id="ARBA00093463"/>
    </source>
</evidence>
<comment type="caution">
    <text evidence="7">The sequence shown here is derived from an EMBL/GenBank/DDBJ whole genome shotgun (WGS) entry which is preliminary data.</text>
</comment>
<feature type="region of interest" description="Disordered" evidence="5">
    <location>
        <begin position="699"/>
        <end position="802"/>
    </location>
</feature>
<dbReference type="GO" id="GO:0000156">
    <property type="term" value="F:phosphorelay response regulator activity"/>
    <property type="evidence" value="ECO:0007669"/>
    <property type="project" value="UniProtKB-ARBA"/>
</dbReference>
<dbReference type="Pfam" id="PF00072">
    <property type="entry name" value="Response_reg"/>
    <property type="match status" value="1"/>
</dbReference>
<feature type="compositionally biased region" description="Polar residues" evidence="5">
    <location>
        <begin position="97"/>
        <end position="106"/>
    </location>
</feature>
<gene>
    <name evidence="7" type="ORF">N7458_003210</name>
</gene>
<reference evidence="7" key="1">
    <citation type="submission" date="2022-12" db="EMBL/GenBank/DDBJ databases">
        <authorList>
            <person name="Petersen C."/>
        </authorList>
    </citation>
    <scope>NUCLEOTIDE SEQUENCE</scope>
    <source>
        <strain evidence="7">IBT 16125</strain>
    </source>
</reference>
<dbReference type="FunFam" id="3.40.50.2300:FF:000146">
    <property type="entry name" value="Putative two-component response regulator SSK1p"/>
    <property type="match status" value="1"/>
</dbReference>
<feature type="region of interest" description="Disordered" evidence="5">
    <location>
        <begin position="376"/>
        <end position="504"/>
    </location>
</feature>
<evidence type="ECO:0000256" key="4">
    <source>
        <dbReference type="PROSITE-ProRule" id="PRU00169"/>
    </source>
</evidence>
<comment type="similarity">
    <text evidence="3">Belongs to the SSK1 family.</text>
</comment>
<feature type="compositionally biased region" description="Polar residues" evidence="5">
    <location>
        <begin position="35"/>
        <end position="44"/>
    </location>
</feature>
<dbReference type="InterPro" id="IPR011006">
    <property type="entry name" value="CheY-like_superfamily"/>
</dbReference>
<feature type="compositionally biased region" description="Basic residues" evidence="5">
    <location>
        <begin position="7"/>
        <end position="16"/>
    </location>
</feature>
<dbReference type="SMART" id="SM00448">
    <property type="entry name" value="REC"/>
    <property type="match status" value="1"/>
</dbReference>
<feature type="compositionally biased region" description="Basic residues" evidence="5">
    <location>
        <begin position="741"/>
        <end position="750"/>
    </location>
</feature>
<feature type="region of interest" description="Disordered" evidence="5">
    <location>
        <begin position="1"/>
        <end position="180"/>
    </location>
</feature>
<feature type="compositionally biased region" description="Pro residues" evidence="5">
    <location>
        <begin position="459"/>
        <end position="474"/>
    </location>
</feature>
<feature type="domain" description="Response regulatory" evidence="6">
    <location>
        <begin position="521"/>
        <end position="682"/>
    </location>
</feature>